<feature type="binding site" evidence="13">
    <location>
        <position position="130"/>
    </location>
    <ligand>
        <name>NAD(+)</name>
        <dbReference type="ChEBI" id="CHEBI:57540"/>
    </ligand>
</feature>
<evidence type="ECO:0000256" key="12">
    <source>
        <dbReference type="HAMAP-Rule" id="MF_01023"/>
    </source>
</evidence>
<dbReference type="PANTHER" id="PTHR21256:SF2">
    <property type="entry name" value="HISTIDINE BIOSYNTHESIS TRIFUNCTIONAL PROTEIN"/>
    <property type="match status" value="1"/>
</dbReference>
<dbReference type="CDD" id="cd06572">
    <property type="entry name" value="Histidinol_dh"/>
    <property type="match status" value="1"/>
</dbReference>
<keyword evidence="9 12" id="KW-0663">Pyridoxal phosphate</keyword>
<dbReference type="EMBL" id="CBXV010000002">
    <property type="protein sequence ID" value="CDM64410.1"/>
    <property type="molecule type" value="Genomic_DNA"/>
</dbReference>
<dbReference type="GO" id="GO:0000105">
    <property type="term" value="P:L-histidine biosynthetic process"/>
    <property type="evidence" value="ECO:0007669"/>
    <property type="project" value="UniProtKB-UniRule"/>
</dbReference>
<proteinExistence type="inferred from homology"/>
<dbReference type="PROSITE" id="PS00599">
    <property type="entry name" value="AA_TRANSFER_CLASS_2"/>
    <property type="match status" value="1"/>
</dbReference>
<evidence type="ECO:0000256" key="14">
    <source>
        <dbReference type="SAM" id="Coils"/>
    </source>
</evidence>
<evidence type="ECO:0000256" key="6">
    <source>
        <dbReference type="ARBA" id="ARBA00022679"/>
    </source>
</evidence>
<evidence type="ECO:0000256" key="8">
    <source>
        <dbReference type="ARBA" id="ARBA00022833"/>
    </source>
</evidence>
<dbReference type="EC" id="2.6.1.9" evidence="12"/>
<dbReference type="AlphaFoldDB" id="A0A0B6WW68"/>
<evidence type="ECO:0000256" key="5">
    <source>
        <dbReference type="ARBA" id="ARBA00022576"/>
    </source>
</evidence>
<dbReference type="RefSeq" id="WP_083437527.1">
    <property type="nucleotide sequence ID" value="NZ_CBXV010000002.1"/>
</dbReference>
<dbReference type="Gene3D" id="1.20.5.1300">
    <property type="match status" value="1"/>
</dbReference>
<reference evidence="16 17" key="1">
    <citation type="submission" date="2013-12" db="EMBL/GenBank/DDBJ databases">
        <authorList>
            <person name="Stott M."/>
        </authorList>
    </citation>
    <scope>NUCLEOTIDE SEQUENCE [LARGE SCALE GENOMIC DNA]</scope>
    <source>
        <strain evidence="16 17">K22</strain>
    </source>
</reference>
<feature type="binding site" evidence="13">
    <location>
        <position position="328"/>
    </location>
    <ligand>
        <name>substrate</name>
    </ligand>
</feature>
<comment type="catalytic activity">
    <reaction evidence="11 12">
        <text>L-histidinol phosphate + 2-oxoglutarate = 3-(imidazol-4-yl)-2-oxopropyl phosphate + L-glutamate</text>
        <dbReference type="Rhea" id="RHEA:23744"/>
        <dbReference type="ChEBI" id="CHEBI:16810"/>
        <dbReference type="ChEBI" id="CHEBI:29985"/>
        <dbReference type="ChEBI" id="CHEBI:57766"/>
        <dbReference type="ChEBI" id="CHEBI:57980"/>
        <dbReference type="EC" id="2.6.1.9"/>
    </reaction>
</comment>
<dbReference type="GO" id="GO:0004400">
    <property type="term" value="F:histidinol-phosphate transaminase activity"/>
    <property type="evidence" value="ECO:0007669"/>
    <property type="project" value="UniProtKB-UniRule"/>
</dbReference>
<dbReference type="EC" id="1.1.1.23" evidence="13"/>
<comment type="function">
    <text evidence="13">Catalyzes the sequential NAD-dependent oxidations of L-histidinol to L-histidinaldehyde and then to L-histidine.</text>
</comment>
<keyword evidence="8 13" id="KW-0862">Zinc</keyword>
<dbReference type="Pfam" id="PF00155">
    <property type="entry name" value="Aminotran_1_2"/>
    <property type="match status" value="1"/>
</dbReference>
<dbReference type="HAMAP" id="MF_01023">
    <property type="entry name" value="HisC_aminotrans_2"/>
    <property type="match status" value="1"/>
</dbReference>
<dbReference type="Gene3D" id="3.90.1150.10">
    <property type="entry name" value="Aspartate Aminotransferase, domain 1"/>
    <property type="match status" value="1"/>
</dbReference>
<dbReference type="CDD" id="cd00609">
    <property type="entry name" value="AAT_like"/>
    <property type="match status" value="1"/>
</dbReference>
<keyword evidence="14" id="KW-0175">Coiled coil</keyword>
<dbReference type="PROSITE" id="PS00611">
    <property type="entry name" value="HISOL_DEHYDROGENASE"/>
    <property type="match status" value="1"/>
</dbReference>
<organism evidence="16 17">
    <name type="scientific">Pyrinomonas methylaliphatogenes</name>
    <dbReference type="NCBI Taxonomy" id="454194"/>
    <lineage>
        <taxon>Bacteria</taxon>
        <taxon>Pseudomonadati</taxon>
        <taxon>Acidobacteriota</taxon>
        <taxon>Blastocatellia</taxon>
        <taxon>Blastocatellales</taxon>
        <taxon>Pyrinomonadaceae</taxon>
        <taxon>Pyrinomonas</taxon>
    </lineage>
</organism>
<dbReference type="InterPro" id="IPR015421">
    <property type="entry name" value="PyrdxlP-dep_Trfase_major"/>
</dbReference>
<dbReference type="FunFam" id="3.40.50.1980:FF:000026">
    <property type="entry name" value="Histidinol dehydrogenase"/>
    <property type="match status" value="1"/>
</dbReference>
<feature type="modified residue" description="N6-(pyridoxal phosphate)lysine" evidence="12">
    <location>
        <position position="658"/>
    </location>
</feature>
<feature type="binding site" evidence="13">
    <location>
        <position position="420"/>
    </location>
    <ligand>
        <name>substrate</name>
    </ligand>
</feature>
<feature type="binding site" evidence="13">
    <location>
        <position position="191"/>
    </location>
    <ligand>
        <name>NAD(+)</name>
        <dbReference type="ChEBI" id="CHEBI:57540"/>
    </ligand>
</feature>
<evidence type="ECO:0000256" key="2">
    <source>
        <dbReference type="ARBA" id="ARBA00005011"/>
    </source>
</evidence>
<dbReference type="HAMAP" id="MF_01024">
    <property type="entry name" value="HisD"/>
    <property type="match status" value="1"/>
</dbReference>
<keyword evidence="13" id="KW-0520">NAD</keyword>
<feature type="domain" description="Aminotransferase class I/classII large" evidence="15">
    <location>
        <begin position="470"/>
        <end position="794"/>
    </location>
</feature>
<dbReference type="GO" id="GO:0005829">
    <property type="term" value="C:cytosol"/>
    <property type="evidence" value="ECO:0007669"/>
    <property type="project" value="TreeGrafter"/>
</dbReference>
<keyword evidence="7 13" id="KW-0479">Metal-binding</keyword>
<evidence type="ECO:0000313" key="16">
    <source>
        <dbReference type="EMBL" id="CDM64410.1"/>
    </source>
</evidence>
<feature type="binding site" evidence="13">
    <location>
        <position position="415"/>
    </location>
    <ligand>
        <name>substrate</name>
    </ligand>
</feature>
<dbReference type="InterPro" id="IPR001692">
    <property type="entry name" value="Histidinol_DH_CS"/>
</dbReference>
<feature type="binding site" evidence="13">
    <location>
        <position position="262"/>
    </location>
    <ligand>
        <name>substrate</name>
    </ligand>
</feature>
<dbReference type="NCBIfam" id="TIGR00069">
    <property type="entry name" value="hisD"/>
    <property type="match status" value="1"/>
</dbReference>
<feature type="binding site" evidence="13">
    <location>
        <position position="420"/>
    </location>
    <ligand>
        <name>Zn(2+)</name>
        <dbReference type="ChEBI" id="CHEBI:29105"/>
    </ligand>
</feature>
<evidence type="ECO:0000256" key="3">
    <source>
        <dbReference type="ARBA" id="ARBA00010178"/>
    </source>
</evidence>
<keyword evidence="12" id="KW-0028">Amino-acid biosynthesis</keyword>
<feature type="binding site" evidence="13">
    <location>
        <position position="361"/>
    </location>
    <ligand>
        <name>substrate</name>
    </ligand>
</feature>
<dbReference type="PRINTS" id="PR00083">
    <property type="entry name" value="HOLDHDRGNASE"/>
</dbReference>
<feature type="binding site" evidence="13">
    <location>
        <position position="214"/>
    </location>
    <ligand>
        <name>NAD(+)</name>
        <dbReference type="ChEBI" id="CHEBI:57540"/>
    </ligand>
</feature>
<dbReference type="Gene3D" id="3.40.50.1980">
    <property type="entry name" value="Nitrogenase molybdenum iron protein domain"/>
    <property type="match status" value="2"/>
</dbReference>
<protein>
    <recommendedName>
        <fullName evidence="12 13">Multifunctional fusion protein</fullName>
    </recommendedName>
    <domain>
        <recommendedName>
            <fullName evidence="12">Histidinol-phosphate aminotransferase</fullName>
            <ecNumber evidence="12">2.6.1.9</ecNumber>
        </recommendedName>
        <alternativeName>
            <fullName evidence="12">Imidazole acetol-phosphate transaminase</fullName>
        </alternativeName>
    </domain>
    <domain>
        <recommendedName>
            <fullName evidence="13">Histidinol dehydrogenase</fullName>
            <shortName evidence="13">HDH</shortName>
            <ecNumber evidence="13">1.1.1.23</ecNumber>
        </recommendedName>
    </domain>
</protein>
<feature type="binding site" evidence="13">
    <location>
        <position position="361"/>
    </location>
    <ligand>
        <name>Zn(2+)</name>
        <dbReference type="ChEBI" id="CHEBI:29105"/>
    </ligand>
</feature>
<feature type="binding site" evidence="13">
    <location>
        <position position="237"/>
    </location>
    <ligand>
        <name>substrate</name>
    </ligand>
</feature>
<evidence type="ECO:0000256" key="11">
    <source>
        <dbReference type="ARBA" id="ARBA00047481"/>
    </source>
</evidence>
<comment type="similarity">
    <text evidence="12">Belongs to the class-II pyridoxal-phosphate-dependent aminotransferase family. Histidinol-phosphate aminotransferase subfamily.</text>
</comment>
<dbReference type="Gene3D" id="3.40.640.10">
    <property type="entry name" value="Type I PLP-dependent aspartate aminotransferase-like (Major domain)"/>
    <property type="match status" value="1"/>
</dbReference>
<dbReference type="Pfam" id="PF00815">
    <property type="entry name" value="Histidinol_dh"/>
    <property type="match status" value="1"/>
</dbReference>
<evidence type="ECO:0000256" key="13">
    <source>
        <dbReference type="HAMAP-Rule" id="MF_01024"/>
    </source>
</evidence>
<dbReference type="InterPro" id="IPR005861">
    <property type="entry name" value="HisP_aminotrans"/>
</dbReference>
<accession>A0A0B6WW68</accession>
<dbReference type="FunFam" id="3.40.50.1980:FF:000001">
    <property type="entry name" value="Histidinol dehydrogenase"/>
    <property type="match status" value="1"/>
</dbReference>
<dbReference type="GO" id="GO:0030170">
    <property type="term" value="F:pyridoxal phosphate binding"/>
    <property type="evidence" value="ECO:0007669"/>
    <property type="project" value="InterPro"/>
</dbReference>
<comment type="catalytic activity">
    <reaction evidence="13">
        <text>L-histidinol + 2 NAD(+) + H2O = L-histidine + 2 NADH + 3 H(+)</text>
        <dbReference type="Rhea" id="RHEA:20641"/>
        <dbReference type="ChEBI" id="CHEBI:15377"/>
        <dbReference type="ChEBI" id="CHEBI:15378"/>
        <dbReference type="ChEBI" id="CHEBI:57540"/>
        <dbReference type="ChEBI" id="CHEBI:57595"/>
        <dbReference type="ChEBI" id="CHEBI:57699"/>
        <dbReference type="ChEBI" id="CHEBI:57945"/>
        <dbReference type="EC" id="1.1.1.23"/>
    </reaction>
</comment>
<feature type="binding site" evidence="13">
    <location>
        <position position="259"/>
    </location>
    <ligand>
        <name>substrate</name>
    </ligand>
</feature>
<dbReference type="InterPro" id="IPR004839">
    <property type="entry name" value="Aminotransferase_I/II_large"/>
</dbReference>
<reference evidence="16 17" key="2">
    <citation type="submission" date="2015-01" db="EMBL/GenBank/DDBJ databases">
        <title>Complete genome sequence of Pyrinomonas methylaliphatogenes type strain K22T.</title>
        <authorList>
            <person name="Lee K.C.Y."/>
            <person name="Power J.F."/>
            <person name="Dunfield P.F."/>
            <person name="Morgan X.C."/>
            <person name="Huttenhower C."/>
            <person name="Stott M.B."/>
        </authorList>
    </citation>
    <scope>NUCLEOTIDE SEQUENCE [LARGE SCALE GENOMIC DNA]</scope>
    <source>
        <strain evidence="16 17">K22</strain>
    </source>
</reference>
<sequence length="801" mass="88681">MIELIGADEKQRRRARLERIAGRNVALDADLMREVAAIIENVKRRGDEALIEYTARFDGVELTCDRLRASEDELHHAAARLEREVRDVMREAARRIRAFHERQRERSWEMRSNGTRLGQRVRPIERAGLYVPGGTASYPSSVLMNVIPAQVAGVERIVVATPPQTLAENPAVAAALVELGVSEVYKVGGAQAIAALAYGTRTVPRVDKITGPGNKYVAAAKRLVFGVVGIDSIAGPSEVAIIADETADARSVAADLLAQAEHDEEAAVVLVTTRGDLADAVRREIEIQLEMLPRRAIVEASLRNYGALIVVGDMDEACAVVNELAPEHLEIIARDAEAIADKIKHAGAIFLGAYTPEVVGDYFAGPNHVLPTGGAARFSSALGVYDFTRRASMLRYSREELERTARMIAVFARAEGLEAHARSALIRLDQQATQDVSATMDDGLRVALKRIKPRVRELRAYTLRSERAPIKVNQNENPFDAPERIKREALRRFERRAWSRYPDFVPVELRRKLAAFAGWDEEGIIVGNGSNELIQATMMVTLGEGRRALLSEPTFALYRQIATVLGADVLSVPLTERLTFDVAALRRAIEREDPDLTIICSPNNPTGGVIEEDDLVRLLEKASGLIVVDEAYFEFAERSAANLLRAHPNLIVFRTFSKAMAMAGWRVGYALAAPEIAREIGKAVLPYNLNAFSQIAAEVALEMYDAELLPLVQALIRERERLFEALQEISGLSPVPSKANFILVRSRIEPRRVYDELLRRGILIRDVSGYPMLADCFRVSVGRPEENDLLIEALREIFARS</sequence>
<dbReference type="OrthoDB" id="9805269at2"/>
<dbReference type="InterPro" id="IPR012131">
    <property type="entry name" value="Hstdl_DH"/>
</dbReference>
<comment type="cofactor">
    <cofactor evidence="13">
        <name>Zn(2+)</name>
        <dbReference type="ChEBI" id="CHEBI:29105"/>
    </cofactor>
    <text evidence="13">Binds 1 zinc ion per subunit.</text>
</comment>
<dbReference type="InterPro" id="IPR015422">
    <property type="entry name" value="PyrdxlP-dep_Trfase_small"/>
</dbReference>
<evidence type="ECO:0000256" key="1">
    <source>
        <dbReference type="ARBA" id="ARBA00001933"/>
    </source>
</evidence>
<gene>
    <name evidence="13" type="primary">hisD</name>
    <name evidence="12" type="synonym">hisC</name>
    <name evidence="16" type="ORF">PYK22_00404</name>
</gene>
<dbReference type="SUPFAM" id="SSF53383">
    <property type="entry name" value="PLP-dependent transferases"/>
    <property type="match status" value="1"/>
</dbReference>
<feature type="active site" description="Proton acceptor" evidence="13">
    <location>
        <position position="327"/>
    </location>
</feature>
<dbReference type="InterPro" id="IPR015424">
    <property type="entry name" value="PyrdxlP-dep_Trfase"/>
</dbReference>
<dbReference type="SUPFAM" id="SSF53720">
    <property type="entry name" value="ALDH-like"/>
    <property type="match status" value="1"/>
</dbReference>
<dbReference type="InterPro" id="IPR016161">
    <property type="entry name" value="Ald_DH/histidinol_DH"/>
</dbReference>
<evidence type="ECO:0000256" key="4">
    <source>
        <dbReference type="ARBA" id="ARBA00011738"/>
    </source>
</evidence>
<keyword evidence="5 12" id="KW-0032">Aminotransferase</keyword>
<comment type="subunit">
    <text evidence="4 12">Homodimer.</text>
</comment>
<evidence type="ECO:0000313" key="17">
    <source>
        <dbReference type="Proteomes" id="UP000031518"/>
    </source>
</evidence>
<dbReference type="UniPathway" id="UPA00031">
    <property type="reaction ID" value="UER00012"/>
</dbReference>
<keyword evidence="17" id="KW-1185">Reference proteome</keyword>
<feature type="coiled-coil region" evidence="14">
    <location>
        <begin position="64"/>
        <end position="91"/>
    </location>
</feature>
<keyword evidence="10 13" id="KW-0560">Oxidoreductase</keyword>
<dbReference type="InterPro" id="IPR001917">
    <property type="entry name" value="Aminotrans_II_pyridoxalP_BS"/>
</dbReference>
<evidence type="ECO:0000259" key="15">
    <source>
        <dbReference type="Pfam" id="PF00155"/>
    </source>
</evidence>
<comment type="similarity">
    <text evidence="3 13">Belongs to the histidinol dehydrogenase family.</text>
</comment>
<comment type="pathway">
    <text evidence="2 12">Amino-acid biosynthesis; L-histidine biosynthesis; L-histidine from 5-phospho-alpha-D-ribose 1-diphosphate: step 7/9.</text>
</comment>
<comment type="cofactor">
    <cofactor evidence="1 12">
        <name>pyridoxal 5'-phosphate</name>
        <dbReference type="ChEBI" id="CHEBI:597326"/>
    </cofactor>
</comment>
<evidence type="ECO:0000256" key="10">
    <source>
        <dbReference type="ARBA" id="ARBA00023002"/>
    </source>
</evidence>
<feature type="active site" description="Proton acceptor" evidence="13">
    <location>
        <position position="328"/>
    </location>
</feature>
<dbReference type="NCBIfam" id="TIGR01141">
    <property type="entry name" value="hisC"/>
    <property type="match status" value="1"/>
</dbReference>
<dbReference type="Proteomes" id="UP000031518">
    <property type="component" value="Unassembled WGS sequence"/>
</dbReference>
<keyword evidence="6 12" id="KW-0808">Transferase</keyword>
<keyword evidence="12" id="KW-0368">Histidine biosynthesis</keyword>
<dbReference type="GO" id="GO:0004399">
    <property type="term" value="F:histidinol dehydrogenase activity"/>
    <property type="evidence" value="ECO:0007669"/>
    <property type="project" value="UniProtKB-UniRule"/>
</dbReference>
<feature type="binding site" evidence="13">
    <location>
        <position position="259"/>
    </location>
    <ligand>
        <name>Zn(2+)</name>
        <dbReference type="ChEBI" id="CHEBI:29105"/>
    </ligand>
</feature>
<evidence type="ECO:0000256" key="9">
    <source>
        <dbReference type="ARBA" id="ARBA00022898"/>
    </source>
</evidence>
<feature type="binding site" evidence="13">
    <location>
        <position position="262"/>
    </location>
    <ligand>
        <name>Zn(2+)</name>
        <dbReference type="ChEBI" id="CHEBI:29105"/>
    </ligand>
</feature>
<name>A0A0B6WW68_9BACT</name>
<comment type="pathway">
    <text evidence="13">Amino-acid biosynthesis; L-histidine biosynthesis; L-histidine from 5-phospho-alpha-D-ribose 1-diphosphate: step 9/9.</text>
</comment>
<dbReference type="GO" id="GO:0051287">
    <property type="term" value="F:NAD binding"/>
    <property type="evidence" value="ECO:0007669"/>
    <property type="project" value="InterPro"/>
</dbReference>
<dbReference type="PANTHER" id="PTHR21256">
    <property type="entry name" value="HISTIDINOL DEHYDROGENASE HDH"/>
    <property type="match status" value="1"/>
</dbReference>
<dbReference type="GO" id="GO:0008270">
    <property type="term" value="F:zinc ion binding"/>
    <property type="evidence" value="ECO:0007669"/>
    <property type="project" value="UniProtKB-UniRule"/>
</dbReference>
<dbReference type="STRING" id="454194.PYK22_00404"/>
<evidence type="ECO:0000256" key="7">
    <source>
        <dbReference type="ARBA" id="ARBA00022723"/>
    </source>
</evidence>